<dbReference type="PANTHER" id="PTHR30482:SF10">
    <property type="entry name" value="HIGH-AFFINITY BRANCHED-CHAIN AMINO ACID TRANSPORT PROTEIN BRAE"/>
    <property type="match status" value="1"/>
</dbReference>
<protein>
    <submittedName>
        <fullName evidence="7">Branched-chain amino acid ABC transporter permease</fullName>
    </submittedName>
</protein>
<comment type="caution">
    <text evidence="7">The sequence shown here is derived from an EMBL/GenBank/DDBJ whole genome shotgun (WGS) entry which is preliminary data.</text>
</comment>
<keyword evidence="2" id="KW-1003">Cell membrane</keyword>
<feature type="transmembrane region" description="Helical" evidence="6">
    <location>
        <begin position="115"/>
        <end position="132"/>
    </location>
</feature>
<evidence type="ECO:0000256" key="5">
    <source>
        <dbReference type="ARBA" id="ARBA00023136"/>
    </source>
</evidence>
<dbReference type="GO" id="GO:0015658">
    <property type="term" value="F:branched-chain amino acid transmembrane transporter activity"/>
    <property type="evidence" value="ECO:0007669"/>
    <property type="project" value="InterPro"/>
</dbReference>
<evidence type="ECO:0000256" key="4">
    <source>
        <dbReference type="ARBA" id="ARBA00022989"/>
    </source>
</evidence>
<feature type="transmembrane region" description="Helical" evidence="6">
    <location>
        <begin position="152"/>
        <end position="174"/>
    </location>
</feature>
<keyword evidence="3 6" id="KW-0812">Transmembrane</keyword>
<feature type="transmembrane region" description="Helical" evidence="6">
    <location>
        <begin position="83"/>
        <end position="103"/>
    </location>
</feature>
<name>A0A4U7N9G6_9RHOB</name>
<dbReference type="PANTHER" id="PTHR30482">
    <property type="entry name" value="HIGH-AFFINITY BRANCHED-CHAIN AMINO ACID TRANSPORT SYSTEM PERMEASE"/>
    <property type="match status" value="1"/>
</dbReference>
<feature type="transmembrane region" description="Helical" evidence="6">
    <location>
        <begin position="28"/>
        <end position="45"/>
    </location>
</feature>
<evidence type="ECO:0000256" key="1">
    <source>
        <dbReference type="ARBA" id="ARBA00004651"/>
    </source>
</evidence>
<dbReference type="Pfam" id="PF02653">
    <property type="entry name" value="BPD_transp_2"/>
    <property type="match status" value="2"/>
</dbReference>
<keyword evidence="8" id="KW-1185">Reference proteome</keyword>
<dbReference type="CDD" id="cd06581">
    <property type="entry name" value="TM_PBP1_LivM_like"/>
    <property type="match status" value="1"/>
</dbReference>
<comment type="subcellular location">
    <subcellularLocation>
        <location evidence="1">Cell membrane</location>
        <topology evidence="1">Multi-pass membrane protein</topology>
    </subcellularLocation>
</comment>
<evidence type="ECO:0000313" key="8">
    <source>
        <dbReference type="Proteomes" id="UP000306575"/>
    </source>
</evidence>
<feature type="transmembrane region" description="Helical" evidence="6">
    <location>
        <begin position="306"/>
        <end position="326"/>
    </location>
</feature>
<feature type="transmembrane region" description="Helical" evidence="6">
    <location>
        <begin position="403"/>
        <end position="421"/>
    </location>
</feature>
<feature type="transmembrane region" description="Helical" evidence="6">
    <location>
        <begin position="186"/>
        <end position="202"/>
    </location>
</feature>
<feature type="transmembrane region" description="Helical" evidence="6">
    <location>
        <begin position="338"/>
        <end position="357"/>
    </location>
</feature>
<dbReference type="InterPro" id="IPR001851">
    <property type="entry name" value="ABC_transp_permease"/>
</dbReference>
<dbReference type="AlphaFoldDB" id="A0A4U7N9G6"/>
<dbReference type="InterPro" id="IPR043428">
    <property type="entry name" value="LivM-like"/>
</dbReference>
<keyword evidence="4 6" id="KW-1133">Transmembrane helix</keyword>
<feature type="transmembrane region" description="Helical" evidence="6">
    <location>
        <begin position="255"/>
        <end position="276"/>
    </location>
</feature>
<dbReference type="Proteomes" id="UP000306575">
    <property type="component" value="Unassembled WGS sequence"/>
</dbReference>
<organism evidence="7 8">
    <name type="scientific">Shimia litoralis</name>
    <dbReference type="NCBI Taxonomy" id="420403"/>
    <lineage>
        <taxon>Bacteria</taxon>
        <taxon>Pseudomonadati</taxon>
        <taxon>Pseudomonadota</taxon>
        <taxon>Alphaproteobacteria</taxon>
        <taxon>Rhodobacterales</taxon>
        <taxon>Roseobacteraceae</taxon>
    </lineage>
</organism>
<evidence type="ECO:0000256" key="2">
    <source>
        <dbReference type="ARBA" id="ARBA00022475"/>
    </source>
</evidence>
<keyword evidence="5 6" id="KW-0472">Membrane</keyword>
<feature type="transmembrane region" description="Helical" evidence="6">
    <location>
        <begin position="364"/>
        <end position="383"/>
    </location>
</feature>
<dbReference type="OrthoDB" id="9814461at2"/>
<evidence type="ECO:0000313" key="7">
    <source>
        <dbReference type="EMBL" id="TKZ21274.1"/>
    </source>
</evidence>
<proteinExistence type="predicted"/>
<reference evidence="7 8" key="1">
    <citation type="submission" date="2019-04" db="EMBL/GenBank/DDBJ databases">
        <title>Genome sequence of Pelagicola litoralis CL-ES2.</title>
        <authorList>
            <person name="Cao J."/>
        </authorList>
    </citation>
    <scope>NUCLEOTIDE SEQUENCE [LARGE SCALE GENOMIC DNA]</scope>
    <source>
        <strain evidence="7 8">CL-ES2</strain>
    </source>
</reference>
<accession>A0A4U7N9G6</accession>
<gene>
    <name evidence="7" type="ORF">FAP39_06965</name>
</gene>
<dbReference type="GO" id="GO:0005886">
    <property type="term" value="C:plasma membrane"/>
    <property type="evidence" value="ECO:0007669"/>
    <property type="project" value="UniProtKB-SubCell"/>
</dbReference>
<dbReference type="EMBL" id="SULI01000006">
    <property type="protein sequence ID" value="TKZ21274.1"/>
    <property type="molecule type" value="Genomic_DNA"/>
</dbReference>
<evidence type="ECO:0000256" key="6">
    <source>
        <dbReference type="SAM" id="Phobius"/>
    </source>
</evidence>
<evidence type="ECO:0000256" key="3">
    <source>
        <dbReference type="ARBA" id="ARBA00022692"/>
    </source>
</evidence>
<sequence length="429" mass="45563">MKNTLLFALVALLIIGTGIVQSWNTALFILNMGLISSIMALGVNLQWGFAGLFNVGVMGFVALGGLAVVLTSTDPVSEAWAAGGPRVLVALLTGAAVIVAAIVLQKRLKGRTRTLATVAVLIGGFVVYRFLFDPAVDAIEAVNPAVTGHLGGLGLPVLIAWPVGGLLAAGAAWMIGKTALGLRSDYLAIATLGIAEIIIAVMKNEDWMSRGVKNINGLPRPVPYEIDLQQSESFVQGAQSIGLDPVMASTLYVKLGYSLLFSAVLILIFVAAQLALHSPWGRMMRAIRDNEVASEAMGKNVTKRHLQIFVLGSAVCGIAGAMMTTMDGQLTPSTYNPLRYTFLIWVMVIVGGSGNNLGAVLGGFLIWFLWVQVEPMGLALMHMVTYGMAEDSGLRAHLIDSAAHMRLLTMGLILLLVLRFSPKGLIPEK</sequence>
<feature type="transmembrane region" description="Helical" evidence="6">
    <location>
        <begin position="52"/>
        <end position="71"/>
    </location>
</feature>